<feature type="compositionally biased region" description="Low complexity" evidence="7">
    <location>
        <begin position="750"/>
        <end position="762"/>
    </location>
</feature>
<feature type="region of interest" description="Disordered" evidence="7">
    <location>
        <begin position="805"/>
        <end position="882"/>
    </location>
</feature>
<evidence type="ECO:0000256" key="3">
    <source>
        <dbReference type="ARBA" id="ARBA00022676"/>
    </source>
</evidence>
<name>A0A177WXN0_BATDL</name>
<reference evidence="9 10" key="1">
    <citation type="submission" date="2006-10" db="EMBL/GenBank/DDBJ databases">
        <title>The Genome Sequence of Batrachochytrium dendrobatidis JEL423.</title>
        <authorList>
            <consortium name="The Broad Institute Genome Sequencing Platform"/>
            <person name="Birren B."/>
            <person name="Lander E."/>
            <person name="Galagan J."/>
            <person name="Cuomo C."/>
            <person name="Devon K."/>
            <person name="Jaffe D."/>
            <person name="Butler J."/>
            <person name="Alvarez P."/>
            <person name="Gnerre S."/>
            <person name="Grabherr M."/>
            <person name="Kleber M."/>
            <person name="Mauceli E."/>
            <person name="Brockman W."/>
            <person name="Young S."/>
            <person name="LaButti K."/>
            <person name="Sykes S."/>
            <person name="DeCaprio D."/>
            <person name="Crawford M."/>
            <person name="Koehrsen M."/>
            <person name="Engels R."/>
            <person name="Montgomery P."/>
            <person name="Pearson M."/>
            <person name="Howarth C."/>
            <person name="Larson L."/>
            <person name="White J."/>
            <person name="O'Leary S."/>
            <person name="Kodira C."/>
            <person name="Zeng Q."/>
            <person name="Yandava C."/>
            <person name="Alvarado L."/>
            <person name="Longcore J."/>
            <person name="James T."/>
        </authorList>
    </citation>
    <scope>NUCLEOTIDE SEQUENCE [LARGE SCALE GENOMIC DNA]</scope>
    <source>
        <strain evidence="9 10">JEL423</strain>
    </source>
</reference>
<protein>
    <recommendedName>
        <fullName evidence="2">chitin synthase</fullName>
        <ecNumber evidence="2">2.4.1.16</ecNumber>
    </recommendedName>
</protein>
<dbReference type="STRING" id="403673.A0A177WXN0"/>
<feature type="compositionally biased region" description="Polar residues" evidence="7">
    <location>
        <begin position="810"/>
        <end position="825"/>
    </location>
</feature>
<dbReference type="PANTHER" id="PTHR22914">
    <property type="entry name" value="CHITIN SYNTHASE"/>
    <property type="match status" value="1"/>
</dbReference>
<evidence type="ECO:0000256" key="2">
    <source>
        <dbReference type="ARBA" id="ARBA00012543"/>
    </source>
</evidence>
<keyword evidence="4 8" id="KW-0812">Transmembrane</keyword>
<feature type="compositionally biased region" description="Polar residues" evidence="7">
    <location>
        <begin position="651"/>
        <end position="669"/>
    </location>
</feature>
<evidence type="ECO:0000256" key="7">
    <source>
        <dbReference type="SAM" id="MobiDB-lite"/>
    </source>
</evidence>
<keyword evidence="6 8" id="KW-0472">Membrane</keyword>
<dbReference type="OrthoDB" id="5321960at2759"/>
<dbReference type="InterPro" id="IPR004835">
    <property type="entry name" value="Chitin_synth"/>
</dbReference>
<dbReference type="Gene3D" id="3.90.550.10">
    <property type="entry name" value="Spore Coat Polysaccharide Biosynthesis Protein SpsA, Chain A"/>
    <property type="match status" value="1"/>
</dbReference>
<feature type="transmembrane region" description="Helical" evidence="8">
    <location>
        <begin position="505"/>
        <end position="527"/>
    </location>
</feature>
<feature type="compositionally biased region" description="Polar residues" evidence="7">
    <location>
        <begin position="866"/>
        <end position="876"/>
    </location>
</feature>
<feature type="transmembrane region" description="Helical" evidence="8">
    <location>
        <begin position="570"/>
        <end position="592"/>
    </location>
</feature>
<keyword evidence="5 8" id="KW-1133">Transmembrane helix</keyword>
<feature type="region of interest" description="Disordered" evidence="7">
    <location>
        <begin position="651"/>
        <end position="691"/>
    </location>
</feature>
<dbReference type="GO" id="GO:0071944">
    <property type="term" value="C:cell periphery"/>
    <property type="evidence" value="ECO:0007669"/>
    <property type="project" value="TreeGrafter"/>
</dbReference>
<comment type="subcellular location">
    <subcellularLocation>
        <location evidence="1">Membrane</location>
        <topology evidence="1">Multi-pass membrane protein</topology>
    </subcellularLocation>
</comment>
<dbReference type="EC" id="2.4.1.16" evidence="2"/>
<dbReference type="GO" id="GO:0004100">
    <property type="term" value="F:chitin synthase activity"/>
    <property type="evidence" value="ECO:0007669"/>
    <property type="project" value="UniProtKB-EC"/>
</dbReference>
<evidence type="ECO:0000313" key="9">
    <source>
        <dbReference type="EMBL" id="OAJ44863.1"/>
    </source>
</evidence>
<dbReference type="SUPFAM" id="SSF53448">
    <property type="entry name" value="Nucleotide-diphospho-sugar transferases"/>
    <property type="match status" value="1"/>
</dbReference>
<evidence type="ECO:0000256" key="8">
    <source>
        <dbReference type="SAM" id="Phobius"/>
    </source>
</evidence>
<gene>
    <name evidence="9" type="ORF">BDEG_28051</name>
</gene>
<dbReference type="PANTHER" id="PTHR22914:SF46">
    <property type="entry name" value="CHITIN SYNTHASE"/>
    <property type="match status" value="1"/>
</dbReference>
<sequence length="882" mass="99740">MSLLALTRSWPNAFSVFAMILPTIYGAVIDQTAASRDNTTQIKSIHSSNAFDDLLDHVLNIEDFVSNPRVATWLAYLWVQILQGIVIFISLLDFAIFTSLLIYGTILTIRATRGLEKFFPIMVAVLFLVFRFLYLPFLMLLIPIPNIWHFPKIVFKITFVGLFLLYVIVFLITIMIAASWAIKYRIWRNSGRHEDKVLKRARFRVRKRIRHNRIPQIIVVMPIYNEEPEALINGVKSVVDSIYPSARVTVFLSFDYDQESPLFLHLMKFLTQNPTEEPGRYSNRTVLYYKGVQFVINRFPHGGKRGTQAHTFQQIKQMYSAVESQTYVLFVDSDIILYPDCMIEFVRAMEKGKNLVGMTGFISAISSRERNILLYCQDCEYLTSQVFWRSLEASLGGVTCLPGALTILRLKELSKAAETYFSDLKTENIFDFHRYHLGEDRYLTHLLMEQSRSYSIGFCPSARAKTEAPNTWSSFLKQRRRWLLGAFSNEIYFLSDYRLWMRTPFLLLFKFYDFTARSASSFFIYVVVIQLCSGTNYNWLQLLILFGPVMINWLMLLVFALVLRRFKVFYMFPVMLIVTAWANFFVNVYSIWTWNVRSWGGPRASEIKQDDMLEIVTSTSTKTPVNDTVTLNGDSPLTLRRSSTSKIIVTTHGQSGTTRTSPTSVSPDSIGNMPSPSSSNMDMSRSSSATNVSFEMSNDTLTGVDKPLPPVQFLPPLTLFGNNFSATSSVYSSDWDSDDIDSDDLDSDSEGSFGRSGSLSGSPKLNVYRQPLSGNLTRPGSRYAGGSFSNGSTSSLHIVTLPPAEIDGSFTDNPEPLQSSVSPSDNVPLGMQYATHSRSNSLPGAAVRNPASITPPIQYSPAGIHQRSSISDNRAQPNERPK</sequence>
<feature type="transmembrane region" description="Helical" evidence="8">
    <location>
        <begin position="12"/>
        <end position="29"/>
    </location>
</feature>
<reference evidence="9 10" key="2">
    <citation type="submission" date="2016-05" db="EMBL/GenBank/DDBJ databases">
        <title>Lineage-specific infection strategies underlie the spectrum of fungal disease in amphibians.</title>
        <authorList>
            <person name="Cuomo C.A."/>
            <person name="Farrer R.A."/>
            <person name="James T."/>
            <person name="Longcore J."/>
            <person name="Birren B."/>
        </authorList>
    </citation>
    <scope>NUCLEOTIDE SEQUENCE [LARGE SCALE GENOMIC DNA]</scope>
    <source>
        <strain evidence="9 10">JEL423</strain>
    </source>
</reference>
<evidence type="ECO:0000313" key="10">
    <source>
        <dbReference type="Proteomes" id="UP000077115"/>
    </source>
</evidence>
<dbReference type="Pfam" id="PF03142">
    <property type="entry name" value="Chitin_synth_2"/>
    <property type="match status" value="1"/>
</dbReference>
<dbReference type="AlphaFoldDB" id="A0A177WXN0"/>
<dbReference type="GO" id="GO:0016020">
    <property type="term" value="C:membrane"/>
    <property type="evidence" value="ECO:0007669"/>
    <property type="project" value="UniProtKB-SubCell"/>
</dbReference>
<evidence type="ECO:0000256" key="6">
    <source>
        <dbReference type="ARBA" id="ARBA00023136"/>
    </source>
</evidence>
<dbReference type="VEuPathDB" id="FungiDB:BDEG_28051"/>
<dbReference type="InterPro" id="IPR029044">
    <property type="entry name" value="Nucleotide-diphossugar_trans"/>
</dbReference>
<feature type="compositionally biased region" description="Low complexity" evidence="7">
    <location>
        <begin position="672"/>
        <end position="688"/>
    </location>
</feature>
<proteinExistence type="predicted"/>
<organism evidence="9 10">
    <name type="scientific">Batrachochytrium dendrobatidis (strain JEL423)</name>
    <dbReference type="NCBI Taxonomy" id="403673"/>
    <lineage>
        <taxon>Eukaryota</taxon>
        <taxon>Fungi</taxon>
        <taxon>Fungi incertae sedis</taxon>
        <taxon>Chytridiomycota</taxon>
        <taxon>Chytridiomycota incertae sedis</taxon>
        <taxon>Chytridiomycetes</taxon>
        <taxon>Rhizophydiales</taxon>
        <taxon>Rhizophydiales incertae sedis</taxon>
        <taxon>Batrachochytrium</taxon>
    </lineage>
</organism>
<dbReference type="eggNOG" id="KOG2571">
    <property type="taxonomic scope" value="Eukaryota"/>
</dbReference>
<feature type="compositionally biased region" description="Acidic residues" evidence="7">
    <location>
        <begin position="735"/>
        <end position="749"/>
    </location>
</feature>
<evidence type="ECO:0000256" key="4">
    <source>
        <dbReference type="ARBA" id="ARBA00022692"/>
    </source>
</evidence>
<keyword evidence="3" id="KW-0328">Glycosyltransferase</keyword>
<evidence type="ECO:0000256" key="5">
    <source>
        <dbReference type="ARBA" id="ARBA00022989"/>
    </source>
</evidence>
<dbReference type="GO" id="GO:0006031">
    <property type="term" value="P:chitin biosynthetic process"/>
    <property type="evidence" value="ECO:0007669"/>
    <property type="project" value="TreeGrafter"/>
</dbReference>
<accession>A0A177WXN0</accession>
<evidence type="ECO:0000256" key="1">
    <source>
        <dbReference type="ARBA" id="ARBA00004141"/>
    </source>
</evidence>
<feature type="transmembrane region" description="Helical" evidence="8">
    <location>
        <begin position="73"/>
        <end position="106"/>
    </location>
</feature>
<feature type="region of interest" description="Disordered" evidence="7">
    <location>
        <begin position="731"/>
        <end position="789"/>
    </location>
</feature>
<dbReference type="Proteomes" id="UP000077115">
    <property type="component" value="Unassembled WGS sequence"/>
</dbReference>
<dbReference type="EMBL" id="DS022313">
    <property type="protein sequence ID" value="OAJ44863.1"/>
    <property type="molecule type" value="Genomic_DNA"/>
</dbReference>
<keyword evidence="3" id="KW-0808">Transferase</keyword>
<dbReference type="GO" id="GO:0030428">
    <property type="term" value="C:cell septum"/>
    <property type="evidence" value="ECO:0007669"/>
    <property type="project" value="TreeGrafter"/>
</dbReference>
<feature type="transmembrane region" description="Helical" evidence="8">
    <location>
        <begin position="154"/>
        <end position="182"/>
    </location>
</feature>
<feature type="transmembrane region" description="Helical" evidence="8">
    <location>
        <begin position="539"/>
        <end position="563"/>
    </location>
</feature>
<feature type="transmembrane region" description="Helical" evidence="8">
    <location>
        <begin position="118"/>
        <end position="142"/>
    </location>
</feature>